<feature type="compositionally biased region" description="Acidic residues" evidence="1">
    <location>
        <begin position="56"/>
        <end position="78"/>
    </location>
</feature>
<evidence type="ECO:0000313" key="2">
    <source>
        <dbReference type="EMBL" id="KAI5416704.1"/>
    </source>
</evidence>
<proteinExistence type="predicted"/>
<comment type="caution">
    <text evidence="2">The sequence shown here is derived from an EMBL/GenBank/DDBJ whole genome shotgun (WGS) entry which is preliminary data.</text>
</comment>
<reference evidence="2 3" key="1">
    <citation type="journal article" date="2022" name="Nat. Genet.">
        <title>Improved pea reference genome and pan-genome highlight genomic features and evolutionary characteristics.</title>
        <authorList>
            <person name="Yang T."/>
            <person name="Liu R."/>
            <person name="Luo Y."/>
            <person name="Hu S."/>
            <person name="Wang D."/>
            <person name="Wang C."/>
            <person name="Pandey M.K."/>
            <person name="Ge S."/>
            <person name="Xu Q."/>
            <person name="Li N."/>
            <person name="Li G."/>
            <person name="Huang Y."/>
            <person name="Saxena R.K."/>
            <person name="Ji Y."/>
            <person name="Li M."/>
            <person name="Yan X."/>
            <person name="He Y."/>
            <person name="Liu Y."/>
            <person name="Wang X."/>
            <person name="Xiang C."/>
            <person name="Varshney R.K."/>
            <person name="Ding H."/>
            <person name="Gao S."/>
            <person name="Zong X."/>
        </authorList>
    </citation>
    <scope>NUCLEOTIDE SEQUENCE [LARGE SCALE GENOMIC DNA]</scope>
    <source>
        <strain evidence="2 3">cv. Zhongwan 6</strain>
    </source>
</reference>
<dbReference type="Proteomes" id="UP001058974">
    <property type="component" value="Chromosome 4"/>
</dbReference>
<dbReference type="AlphaFoldDB" id="A0A9D4XAU0"/>
<evidence type="ECO:0000313" key="3">
    <source>
        <dbReference type="Proteomes" id="UP001058974"/>
    </source>
</evidence>
<dbReference type="EMBL" id="JAMSHJ010000004">
    <property type="protein sequence ID" value="KAI5416704.1"/>
    <property type="molecule type" value="Genomic_DNA"/>
</dbReference>
<protein>
    <submittedName>
        <fullName evidence="2">Uncharacterized protein</fullName>
    </submittedName>
</protein>
<gene>
    <name evidence="2" type="ORF">KIW84_041652</name>
</gene>
<sequence>MEMKSTLHIYVEHKGNVQEVEVCDVQEDEVGDVREDDVDDAQEDEVCDIHINDGGDVQEDENEDSGSSDDNDFEVDGLSFDDSEDEITLELDDCFEDQGKTSGGVDNEMDINYASKELGSSDHDASDIEKDPKYPRMKRWIGTHKCGRVLNNSSAKSKWVAKIVTARVSSSNGVDIRDIISEIRSNFFVGVIMSRT</sequence>
<feature type="region of interest" description="Disordered" evidence="1">
    <location>
        <begin position="49"/>
        <end position="78"/>
    </location>
</feature>
<organism evidence="2 3">
    <name type="scientific">Pisum sativum</name>
    <name type="common">Garden pea</name>
    <name type="synonym">Lathyrus oleraceus</name>
    <dbReference type="NCBI Taxonomy" id="3888"/>
    <lineage>
        <taxon>Eukaryota</taxon>
        <taxon>Viridiplantae</taxon>
        <taxon>Streptophyta</taxon>
        <taxon>Embryophyta</taxon>
        <taxon>Tracheophyta</taxon>
        <taxon>Spermatophyta</taxon>
        <taxon>Magnoliopsida</taxon>
        <taxon>eudicotyledons</taxon>
        <taxon>Gunneridae</taxon>
        <taxon>Pentapetalae</taxon>
        <taxon>rosids</taxon>
        <taxon>fabids</taxon>
        <taxon>Fabales</taxon>
        <taxon>Fabaceae</taxon>
        <taxon>Papilionoideae</taxon>
        <taxon>50 kb inversion clade</taxon>
        <taxon>NPAAA clade</taxon>
        <taxon>Hologalegina</taxon>
        <taxon>IRL clade</taxon>
        <taxon>Fabeae</taxon>
        <taxon>Lathyrus</taxon>
    </lineage>
</organism>
<name>A0A9D4XAU0_PEA</name>
<dbReference type="Gramene" id="Psat04G0165200-T1">
    <property type="protein sequence ID" value="KAI5416704.1"/>
    <property type="gene ID" value="KIW84_041652"/>
</dbReference>
<keyword evidence="3" id="KW-1185">Reference proteome</keyword>
<accession>A0A9D4XAU0</accession>
<evidence type="ECO:0000256" key="1">
    <source>
        <dbReference type="SAM" id="MobiDB-lite"/>
    </source>
</evidence>